<dbReference type="EMBL" id="KN847536">
    <property type="protein sequence ID" value="KIW06115.1"/>
    <property type="molecule type" value="Genomic_DNA"/>
</dbReference>
<dbReference type="Proteomes" id="UP000053259">
    <property type="component" value="Unassembled WGS sequence"/>
</dbReference>
<feature type="compositionally biased region" description="Basic and acidic residues" evidence="1">
    <location>
        <begin position="321"/>
        <end position="346"/>
    </location>
</feature>
<dbReference type="VEuPathDB" id="FungiDB:PV09_03282"/>
<accession>A0A0D2AHS4</accession>
<evidence type="ECO:0000256" key="1">
    <source>
        <dbReference type="SAM" id="MobiDB-lite"/>
    </source>
</evidence>
<feature type="domain" description="DUF7053" evidence="2">
    <location>
        <begin position="3"/>
        <end position="174"/>
    </location>
</feature>
<feature type="region of interest" description="Disordered" evidence="1">
    <location>
        <begin position="280"/>
        <end position="419"/>
    </location>
</feature>
<dbReference type="PANTHER" id="PTHR38117:SF2">
    <property type="entry name" value="NACHT AND WD40 DOMAIN PROTEIN"/>
    <property type="match status" value="1"/>
</dbReference>
<dbReference type="HOGENOM" id="CLU_028035_0_0_1"/>
<feature type="compositionally biased region" description="Polar residues" evidence="1">
    <location>
        <begin position="193"/>
        <end position="202"/>
    </location>
</feature>
<sequence length="419" mass="46316">MMRKKINYTTCTPIPSYIPRQLAIELLHSHGEIITVSPLVLSYKPIKPPANAPADEYYSSWYEIEERVQFIPGVGKMGASKIKFNGCFHDLPWGLQTHVYAPAGVETRNKYRIAGNQPGEPREPVEMGIGAPPEGLYLREDVEIKCNFTMASFVKKEQMAASKVLIERMLKKAELLEEGVLQAMFENGRIKTLNPNDRTTTFPGHLPPGAPASPRPQSTLVTSGSYHPSYYENVNKHGSMPPYSPGGSQYGGGVSYGQHGFYPTSSSSGQPAQQSFAMELPGDMPVQPVPSPSYPMDQKLAPPPNHLHPANRYSTISELASDSRPDSNRRWSELQDSSSRHSDNESSSRPTSYTPTLSDGGMRSPSMAQTSFSSVPEEQEPQYNKHQPLNQDNLKRLDGAQAPHQPALPPYNPMDYAKV</sequence>
<evidence type="ECO:0000259" key="2">
    <source>
        <dbReference type="Pfam" id="PF23155"/>
    </source>
</evidence>
<evidence type="ECO:0000313" key="4">
    <source>
        <dbReference type="Proteomes" id="UP000053259"/>
    </source>
</evidence>
<evidence type="ECO:0000313" key="3">
    <source>
        <dbReference type="EMBL" id="KIW06115.1"/>
    </source>
</evidence>
<feature type="compositionally biased region" description="Pro residues" evidence="1">
    <location>
        <begin position="205"/>
        <end position="214"/>
    </location>
</feature>
<name>A0A0D2AHS4_9PEZI</name>
<dbReference type="OrthoDB" id="5078320at2759"/>
<dbReference type="InParanoid" id="A0A0D2AHS4"/>
<feature type="compositionally biased region" description="Polar residues" evidence="1">
    <location>
        <begin position="366"/>
        <end position="392"/>
    </location>
</feature>
<organism evidence="3 4">
    <name type="scientific">Verruconis gallopava</name>
    <dbReference type="NCBI Taxonomy" id="253628"/>
    <lineage>
        <taxon>Eukaryota</taxon>
        <taxon>Fungi</taxon>
        <taxon>Dikarya</taxon>
        <taxon>Ascomycota</taxon>
        <taxon>Pezizomycotina</taxon>
        <taxon>Dothideomycetes</taxon>
        <taxon>Pleosporomycetidae</taxon>
        <taxon>Venturiales</taxon>
        <taxon>Sympoventuriaceae</taxon>
        <taxon>Verruconis</taxon>
    </lineage>
</organism>
<protein>
    <recommendedName>
        <fullName evidence="2">DUF7053 domain-containing protein</fullName>
    </recommendedName>
</protein>
<gene>
    <name evidence="3" type="ORF">PV09_03282</name>
</gene>
<reference evidence="3 4" key="1">
    <citation type="submission" date="2015-01" db="EMBL/GenBank/DDBJ databases">
        <title>The Genome Sequence of Ochroconis gallopava CBS43764.</title>
        <authorList>
            <consortium name="The Broad Institute Genomics Platform"/>
            <person name="Cuomo C."/>
            <person name="de Hoog S."/>
            <person name="Gorbushina A."/>
            <person name="Stielow B."/>
            <person name="Teixiera M."/>
            <person name="Abouelleil A."/>
            <person name="Chapman S.B."/>
            <person name="Priest M."/>
            <person name="Young S.K."/>
            <person name="Wortman J."/>
            <person name="Nusbaum C."/>
            <person name="Birren B."/>
        </authorList>
    </citation>
    <scope>NUCLEOTIDE SEQUENCE [LARGE SCALE GENOMIC DNA]</scope>
    <source>
        <strain evidence="3 4">CBS 43764</strain>
    </source>
</reference>
<dbReference type="RefSeq" id="XP_016215984.1">
    <property type="nucleotide sequence ID" value="XM_016356461.1"/>
</dbReference>
<dbReference type="STRING" id="253628.A0A0D2AHS4"/>
<dbReference type="GeneID" id="27311255"/>
<dbReference type="Pfam" id="PF23155">
    <property type="entry name" value="DUF7053"/>
    <property type="match status" value="1"/>
</dbReference>
<proteinExistence type="predicted"/>
<feature type="region of interest" description="Disordered" evidence="1">
    <location>
        <begin position="192"/>
        <end position="227"/>
    </location>
</feature>
<feature type="compositionally biased region" description="Polar residues" evidence="1">
    <location>
        <begin position="215"/>
        <end position="226"/>
    </location>
</feature>
<dbReference type="AlphaFoldDB" id="A0A0D2AHS4"/>
<dbReference type="InterPro" id="IPR055481">
    <property type="entry name" value="DUF7053"/>
</dbReference>
<keyword evidence="4" id="KW-1185">Reference proteome</keyword>
<dbReference type="PANTHER" id="PTHR38117">
    <property type="entry name" value="NACHT AND WD40 DOMAIN PROTEIN"/>
    <property type="match status" value="1"/>
</dbReference>